<reference evidence="2 3" key="1">
    <citation type="journal article" date="2015" name="Sci. Rep.">
        <title>Genome of the facultative scuticociliatosis pathogen Pseudocohnilembus persalinus provides insight into its virulence through horizontal gene transfer.</title>
        <authorList>
            <person name="Xiong J."/>
            <person name="Wang G."/>
            <person name="Cheng J."/>
            <person name="Tian M."/>
            <person name="Pan X."/>
            <person name="Warren A."/>
            <person name="Jiang C."/>
            <person name="Yuan D."/>
            <person name="Miao W."/>
        </authorList>
    </citation>
    <scope>NUCLEOTIDE SEQUENCE [LARGE SCALE GENOMIC DNA]</scope>
    <source>
        <strain evidence="2">36N120E</strain>
    </source>
</reference>
<evidence type="ECO:0000313" key="2">
    <source>
        <dbReference type="EMBL" id="KRX10656.1"/>
    </source>
</evidence>
<dbReference type="OMA" id="RENEMCE"/>
<dbReference type="GO" id="GO:0006629">
    <property type="term" value="P:lipid metabolic process"/>
    <property type="evidence" value="ECO:0007669"/>
    <property type="project" value="InterPro"/>
</dbReference>
<protein>
    <submittedName>
        <fullName evidence="2">PLC-like phosphodiesterase, TIM beta/alpha-barrel domain</fullName>
    </submittedName>
</protein>
<keyword evidence="3" id="KW-1185">Reference proteome</keyword>
<accession>A0A0V0R8F3</accession>
<dbReference type="SUPFAM" id="SSF51695">
    <property type="entry name" value="PLC-like phosphodiesterases"/>
    <property type="match status" value="1"/>
</dbReference>
<dbReference type="InterPro" id="IPR017946">
    <property type="entry name" value="PLC-like_Pdiesterase_TIM-brl"/>
</dbReference>
<feature type="domain" description="GP-PDE" evidence="1">
    <location>
        <begin position="36"/>
        <end position="360"/>
    </location>
</feature>
<dbReference type="Proteomes" id="UP000054937">
    <property type="component" value="Unassembled WGS sequence"/>
</dbReference>
<evidence type="ECO:0000313" key="3">
    <source>
        <dbReference type="Proteomes" id="UP000054937"/>
    </source>
</evidence>
<dbReference type="EMBL" id="LDAU01000025">
    <property type="protein sequence ID" value="KRX10656.1"/>
    <property type="molecule type" value="Genomic_DNA"/>
</dbReference>
<dbReference type="AlphaFoldDB" id="A0A0V0R8F3"/>
<dbReference type="Gene3D" id="3.20.20.190">
    <property type="entry name" value="Phosphatidylinositol (PI) phosphodiesterase"/>
    <property type="match status" value="1"/>
</dbReference>
<organism evidence="2 3">
    <name type="scientific">Pseudocohnilembus persalinus</name>
    <name type="common">Ciliate</name>
    <dbReference type="NCBI Taxonomy" id="266149"/>
    <lineage>
        <taxon>Eukaryota</taxon>
        <taxon>Sar</taxon>
        <taxon>Alveolata</taxon>
        <taxon>Ciliophora</taxon>
        <taxon>Intramacronucleata</taxon>
        <taxon>Oligohymenophorea</taxon>
        <taxon>Scuticociliatia</taxon>
        <taxon>Philasterida</taxon>
        <taxon>Pseudocohnilembidae</taxon>
        <taxon>Pseudocohnilembus</taxon>
    </lineage>
</organism>
<dbReference type="PANTHER" id="PTHR46211:SF14">
    <property type="entry name" value="GLYCEROPHOSPHODIESTER PHOSPHODIESTERASE"/>
    <property type="match status" value="1"/>
</dbReference>
<dbReference type="PROSITE" id="PS51704">
    <property type="entry name" value="GP_PDE"/>
    <property type="match status" value="1"/>
</dbReference>
<dbReference type="InParanoid" id="A0A0V0R8F3"/>
<dbReference type="PROSITE" id="PS50007">
    <property type="entry name" value="PIPLC_X_DOMAIN"/>
    <property type="match status" value="1"/>
</dbReference>
<dbReference type="GO" id="GO:0008081">
    <property type="term" value="F:phosphoric diester hydrolase activity"/>
    <property type="evidence" value="ECO:0007669"/>
    <property type="project" value="InterPro"/>
</dbReference>
<evidence type="ECO:0000259" key="1">
    <source>
        <dbReference type="PROSITE" id="PS51704"/>
    </source>
</evidence>
<sequence>MNQNSDQSEIFAPLESLEGLAQRKNSNFYLKKEKYDPHLEVQGHRGAGPKHNTLEAFQMAIDFGLDTVELDVWLSNDNQLAVYHGEGDHGLIDYMGGKVQVVSLNMEQIQNLNFYHQKKSQAQTLKVMSDADNCTQQLDQNSSLLSNESLKQQQQNQFLTEEEEQQEQLHIKTRVPSLREVLMLCKDKIRCNIELKGGQDEKLLVYQVLDLVKELEMQDQIELSSFQHRYYDLAVSYINEKKLEQVLEENSEAQQIQEIKYPKFGFLVEFPKDIEQEFIQKFQNQQYNKSVGNTINFPGEFLENENAVENLKTLKNQFGLNLTTWFSYDKKESKEIYDNLRNIGVNCIITNEPELINQYRTFQE</sequence>
<name>A0A0V0R8F3_PSEPJ</name>
<proteinExistence type="predicted"/>
<comment type="caution">
    <text evidence="2">The sequence shown here is derived from an EMBL/GenBank/DDBJ whole genome shotgun (WGS) entry which is preliminary data.</text>
</comment>
<dbReference type="PANTHER" id="PTHR46211">
    <property type="entry name" value="GLYCEROPHOSPHORYL DIESTER PHOSPHODIESTERASE"/>
    <property type="match status" value="1"/>
</dbReference>
<gene>
    <name evidence="2" type="ORF">PPERSA_05476</name>
</gene>
<dbReference type="OrthoDB" id="312614at2759"/>
<dbReference type="InterPro" id="IPR030395">
    <property type="entry name" value="GP_PDE_dom"/>
</dbReference>
<dbReference type="Pfam" id="PF03009">
    <property type="entry name" value="GDPD"/>
    <property type="match status" value="1"/>
</dbReference>